<dbReference type="RefSeq" id="WP_210758478.1">
    <property type="nucleotide sequence ID" value="NZ_CP060139.1"/>
</dbReference>
<organism evidence="1 2">
    <name type="scientific">Croceimicrobium hydrocarbonivorans</name>
    <dbReference type="NCBI Taxonomy" id="2761580"/>
    <lineage>
        <taxon>Bacteria</taxon>
        <taxon>Pseudomonadati</taxon>
        <taxon>Bacteroidota</taxon>
        <taxon>Flavobacteriia</taxon>
        <taxon>Flavobacteriales</taxon>
        <taxon>Owenweeksiaceae</taxon>
        <taxon>Croceimicrobium</taxon>
    </lineage>
</organism>
<dbReference type="AlphaFoldDB" id="A0A7H0VDZ4"/>
<sequence>MQKQIWDFGKDSLSIISYGDLASDELDKILQRHIAYHLRGNKLILDADTILVDQREDTLILVLNRNSMLDSMVYFKLQSQKLNPSIKHKDFLGTWIISNSYNQDTLSFINDSILLYNGIYHREKPVNAWDIIDYKGVQMLWIQNPQDPLLQISKNANGQLLFIYPPLPTDTLRMETVDSVSIHSRIWGNWISPYTNEERIEGFPSPPFPLADNDSLTIRKLRFERDSVIFFKGKKVEKISYDLSSDGRRIYFPDRLYSKDGTWKIISLDDKALHFETHLIPNQFDPNFKRLSFYRMKNDSI</sequence>
<accession>A0A7H0VDZ4</accession>
<proteinExistence type="predicted"/>
<dbReference type="KEGG" id="chyd:H4K34_16440"/>
<dbReference type="Proteomes" id="UP000516305">
    <property type="component" value="Chromosome"/>
</dbReference>
<keyword evidence="2" id="KW-1185">Reference proteome</keyword>
<reference evidence="1 2" key="1">
    <citation type="submission" date="2020-08" db="EMBL/GenBank/DDBJ databases">
        <title>Croceimicrobium hydrocarbonivorans gen. nov., sp. nov., a novel marine bacterium isolated from a bacterial consortium that degrades polyethylene terephthalate.</title>
        <authorList>
            <person name="Liu R."/>
        </authorList>
    </citation>
    <scope>NUCLEOTIDE SEQUENCE [LARGE SCALE GENOMIC DNA]</scope>
    <source>
        <strain evidence="1 2">A20-9</strain>
    </source>
</reference>
<name>A0A7H0VDZ4_9FLAO</name>
<dbReference type="EMBL" id="CP060139">
    <property type="protein sequence ID" value="QNR23942.1"/>
    <property type="molecule type" value="Genomic_DNA"/>
</dbReference>
<evidence type="ECO:0000313" key="1">
    <source>
        <dbReference type="EMBL" id="QNR23942.1"/>
    </source>
</evidence>
<protein>
    <submittedName>
        <fullName evidence="1">Uncharacterized protein</fullName>
    </submittedName>
</protein>
<evidence type="ECO:0000313" key="2">
    <source>
        <dbReference type="Proteomes" id="UP000516305"/>
    </source>
</evidence>
<gene>
    <name evidence="1" type="ORF">H4K34_16440</name>
</gene>